<evidence type="ECO:0000313" key="3">
    <source>
        <dbReference type="Proteomes" id="UP000636110"/>
    </source>
</evidence>
<sequence>MFRNSKSFSSFSVDDLEKAKAFYGGVMGLELKDDPMGILELQVAGSSPIVIYPKSNHQPATFTILNFPVQNVADVVDELEKKGVQFEHYNEPDFKTDEKGIFRGGGPVIAWFKDPAGNILSILEKT</sequence>
<proteinExistence type="predicted"/>
<reference evidence="2 3" key="1">
    <citation type="submission" date="2019-11" db="EMBL/GenBank/DDBJ databases">
        <title>Description of Pedobacter sp. LMG 31462T.</title>
        <authorList>
            <person name="Carlier A."/>
            <person name="Qi S."/>
            <person name="Vandamme P."/>
        </authorList>
    </citation>
    <scope>NUCLEOTIDE SEQUENCE [LARGE SCALE GENOMIC DNA]</scope>
    <source>
        <strain evidence="2 3">LMG 31462</strain>
    </source>
</reference>
<dbReference type="InterPro" id="IPR029068">
    <property type="entry name" value="Glyas_Bleomycin-R_OHBP_Dase"/>
</dbReference>
<dbReference type="EMBL" id="WNXC01000001">
    <property type="protein sequence ID" value="MBB2147614.1"/>
    <property type="molecule type" value="Genomic_DNA"/>
</dbReference>
<dbReference type="Gene3D" id="3.10.180.10">
    <property type="entry name" value="2,3-Dihydroxybiphenyl 1,2-Dioxygenase, domain 1"/>
    <property type="match status" value="1"/>
</dbReference>
<organism evidence="2 3">
    <name type="scientific">Pedobacter gandavensis</name>
    <dbReference type="NCBI Taxonomy" id="2679963"/>
    <lineage>
        <taxon>Bacteria</taxon>
        <taxon>Pseudomonadati</taxon>
        <taxon>Bacteroidota</taxon>
        <taxon>Sphingobacteriia</taxon>
        <taxon>Sphingobacteriales</taxon>
        <taxon>Sphingobacteriaceae</taxon>
        <taxon>Pedobacter</taxon>
    </lineage>
</organism>
<dbReference type="SUPFAM" id="SSF54593">
    <property type="entry name" value="Glyoxalase/Bleomycin resistance protein/Dihydroxybiphenyl dioxygenase"/>
    <property type="match status" value="1"/>
</dbReference>
<feature type="domain" description="VOC" evidence="1">
    <location>
        <begin position="5"/>
        <end position="125"/>
    </location>
</feature>
<dbReference type="RefSeq" id="WP_182952881.1">
    <property type="nucleotide sequence ID" value="NZ_WNXC01000001.1"/>
</dbReference>
<dbReference type="InterPro" id="IPR037523">
    <property type="entry name" value="VOC_core"/>
</dbReference>
<evidence type="ECO:0000259" key="1">
    <source>
        <dbReference type="PROSITE" id="PS51819"/>
    </source>
</evidence>
<gene>
    <name evidence="2" type="ORF">GM920_01695</name>
</gene>
<evidence type="ECO:0000313" key="2">
    <source>
        <dbReference type="EMBL" id="MBB2147614.1"/>
    </source>
</evidence>
<dbReference type="Pfam" id="PF00903">
    <property type="entry name" value="Glyoxalase"/>
    <property type="match status" value="1"/>
</dbReference>
<name>A0ABR6ES20_9SPHI</name>
<comment type="caution">
    <text evidence="2">The sequence shown here is derived from an EMBL/GenBank/DDBJ whole genome shotgun (WGS) entry which is preliminary data.</text>
</comment>
<dbReference type="PROSITE" id="PS51819">
    <property type="entry name" value="VOC"/>
    <property type="match status" value="1"/>
</dbReference>
<dbReference type="Proteomes" id="UP000636110">
    <property type="component" value="Unassembled WGS sequence"/>
</dbReference>
<accession>A0ABR6ES20</accession>
<protein>
    <submittedName>
        <fullName evidence="2">VOC family protein</fullName>
    </submittedName>
</protein>
<dbReference type="InterPro" id="IPR004360">
    <property type="entry name" value="Glyas_Fos-R_dOase_dom"/>
</dbReference>
<keyword evidence="3" id="KW-1185">Reference proteome</keyword>